<evidence type="ECO:0000256" key="1">
    <source>
        <dbReference type="ARBA" id="ARBA00004123"/>
    </source>
</evidence>
<evidence type="ECO:0000256" key="7">
    <source>
        <dbReference type="ARBA" id="ARBA00023125"/>
    </source>
</evidence>
<keyword evidence="5" id="KW-0347">Helicase</keyword>
<keyword evidence="13" id="KW-1185">Reference proteome</keyword>
<dbReference type="Pfam" id="PF25875">
    <property type="entry name" value="WHD_Rad26_CSB"/>
    <property type="match status" value="1"/>
</dbReference>
<accession>A0ABR4BAR5</accession>
<evidence type="ECO:0000313" key="13">
    <source>
        <dbReference type="Proteomes" id="UP001590951"/>
    </source>
</evidence>
<evidence type="ECO:0000259" key="11">
    <source>
        <dbReference type="Pfam" id="PF25875"/>
    </source>
</evidence>
<evidence type="ECO:0000256" key="10">
    <source>
        <dbReference type="SAM" id="MobiDB-lite"/>
    </source>
</evidence>
<evidence type="ECO:0000256" key="4">
    <source>
        <dbReference type="ARBA" id="ARBA00022763"/>
    </source>
</evidence>
<keyword evidence="7" id="KW-0238">DNA-binding</keyword>
<evidence type="ECO:0000256" key="2">
    <source>
        <dbReference type="ARBA" id="ARBA00007025"/>
    </source>
</evidence>
<reference evidence="12 13" key="1">
    <citation type="submission" date="2024-09" db="EMBL/GenBank/DDBJ databases">
        <title>Rethinking Asexuality: The Enigmatic Case of Functional Sexual Genes in Lepraria (Stereocaulaceae).</title>
        <authorList>
            <person name="Doellman M."/>
            <person name="Sun Y."/>
            <person name="Barcenas-Pena A."/>
            <person name="Lumbsch H.T."/>
            <person name="Grewe F."/>
        </authorList>
    </citation>
    <scope>NUCLEOTIDE SEQUENCE [LARGE SCALE GENOMIC DNA]</scope>
    <source>
        <strain evidence="12 13">Grewe 0041</strain>
    </source>
</reference>
<protein>
    <recommendedName>
        <fullName evidence="11">Rad26/CSB-like winged helix DNA-binding domain-containing protein</fullName>
    </recommendedName>
</protein>
<keyword evidence="8" id="KW-0234">DNA repair</keyword>
<keyword evidence="4" id="KW-0227">DNA damage</keyword>
<dbReference type="InterPro" id="IPR050496">
    <property type="entry name" value="SNF2_RAD54_helicase_repair"/>
</dbReference>
<gene>
    <name evidence="12" type="ORF">ABVK25_005261</name>
</gene>
<dbReference type="Gene3D" id="1.20.120.850">
    <property type="entry name" value="SWI2/SNF2 ATPases, N-terminal domain"/>
    <property type="match status" value="1"/>
</dbReference>
<evidence type="ECO:0000313" key="12">
    <source>
        <dbReference type="EMBL" id="KAL2054513.1"/>
    </source>
</evidence>
<dbReference type="PANTHER" id="PTHR45629:SF7">
    <property type="entry name" value="DNA EXCISION REPAIR PROTEIN ERCC-6-RELATED"/>
    <property type="match status" value="1"/>
</dbReference>
<evidence type="ECO:0000256" key="9">
    <source>
        <dbReference type="ARBA" id="ARBA00023242"/>
    </source>
</evidence>
<dbReference type="InterPro" id="IPR027417">
    <property type="entry name" value="P-loop_NTPase"/>
</dbReference>
<evidence type="ECO:0000256" key="5">
    <source>
        <dbReference type="ARBA" id="ARBA00022806"/>
    </source>
</evidence>
<sequence length="331" mass="36318">MIYRLMTAGTIEEKIYHRQLFKQFLINKILRDPKQRQTFQMKDLHDLFTLGGANEPATETSQLFKGTEVHFGNRDATPESATTNGVSTGGAQVNTANGNDNVRNLTGVDSMEQFYGEEEEERRAASKDATNSEARVMEGIFARSGVQAALEHDQIVNGKRTVTADPTIIEREAKRVAAKATNELKKAGEVARNVPVGTPTWTGRFGTAGRPERQQQGFGRGRGGPASSSILAGLQNRQAANATTNGSRSSTPGSDALAPKGLDFMKMIRDYLVAHGGHVYSQMLVDHFNRYCNTSAKSAEFKAMLTELATLEKGSRGRGRWILKEEYKSRA</sequence>
<dbReference type="EMBL" id="JBHFEH010000015">
    <property type="protein sequence ID" value="KAL2054513.1"/>
    <property type="molecule type" value="Genomic_DNA"/>
</dbReference>
<comment type="subcellular location">
    <subcellularLocation>
        <location evidence="1">Nucleus</location>
    </subcellularLocation>
</comment>
<evidence type="ECO:0000256" key="6">
    <source>
        <dbReference type="ARBA" id="ARBA00022840"/>
    </source>
</evidence>
<keyword evidence="5" id="KW-0378">Hydrolase</keyword>
<dbReference type="CDD" id="cd22254">
    <property type="entry name" value="CSB_WHD"/>
    <property type="match status" value="1"/>
</dbReference>
<dbReference type="PANTHER" id="PTHR45629">
    <property type="entry name" value="SNF2/RAD54 FAMILY MEMBER"/>
    <property type="match status" value="1"/>
</dbReference>
<feature type="region of interest" description="Disordered" evidence="10">
    <location>
        <begin position="195"/>
        <end position="229"/>
    </location>
</feature>
<keyword evidence="6" id="KW-0067">ATP-binding</keyword>
<evidence type="ECO:0000256" key="3">
    <source>
        <dbReference type="ARBA" id="ARBA00022741"/>
    </source>
</evidence>
<organism evidence="12 13">
    <name type="scientific">Lepraria finkii</name>
    <dbReference type="NCBI Taxonomy" id="1340010"/>
    <lineage>
        <taxon>Eukaryota</taxon>
        <taxon>Fungi</taxon>
        <taxon>Dikarya</taxon>
        <taxon>Ascomycota</taxon>
        <taxon>Pezizomycotina</taxon>
        <taxon>Lecanoromycetes</taxon>
        <taxon>OSLEUM clade</taxon>
        <taxon>Lecanoromycetidae</taxon>
        <taxon>Lecanorales</taxon>
        <taxon>Lecanorineae</taxon>
        <taxon>Stereocaulaceae</taxon>
        <taxon>Lepraria</taxon>
    </lineage>
</organism>
<dbReference type="Proteomes" id="UP001590951">
    <property type="component" value="Unassembled WGS sequence"/>
</dbReference>
<comment type="caution">
    <text evidence="12">The sequence shown here is derived from an EMBL/GenBank/DDBJ whole genome shotgun (WGS) entry which is preliminary data.</text>
</comment>
<proteinExistence type="inferred from homology"/>
<evidence type="ECO:0000256" key="8">
    <source>
        <dbReference type="ARBA" id="ARBA00023204"/>
    </source>
</evidence>
<keyword evidence="9" id="KW-0539">Nucleus</keyword>
<name>A0ABR4BAR5_9LECA</name>
<dbReference type="InterPro" id="IPR058951">
    <property type="entry name" value="WHD_Rad26_CSB-like"/>
</dbReference>
<comment type="similarity">
    <text evidence="2">Belongs to the SNF2/RAD54 helicase family.</text>
</comment>
<keyword evidence="3" id="KW-0547">Nucleotide-binding</keyword>
<feature type="domain" description="Rad26/CSB-like winged helix DNA-binding" evidence="11">
    <location>
        <begin position="265"/>
        <end position="328"/>
    </location>
</feature>
<dbReference type="Gene3D" id="3.40.50.300">
    <property type="entry name" value="P-loop containing nucleotide triphosphate hydrolases"/>
    <property type="match status" value="1"/>
</dbReference>